<dbReference type="AlphaFoldDB" id="A0ABC8LP78"/>
<keyword evidence="1" id="KW-0472">Membrane</keyword>
<gene>
    <name evidence="2" type="ORF">ERUC_LOCUS37782</name>
</gene>
<evidence type="ECO:0000313" key="2">
    <source>
        <dbReference type="EMBL" id="CAH8385299.1"/>
    </source>
</evidence>
<organism evidence="2 3">
    <name type="scientific">Eruca vesicaria subsp. sativa</name>
    <name type="common">Garden rocket</name>
    <name type="synonym">Eruca sativa</name>
    <dbReference type="NCBI Taxonomy" id="29727"/>
    <lineage>
        <taxon>Eukaryota</taxon>
        <taxon>Viridiplantae</taxon>
        <taxon>Streptophyta</taxon>
        <taxon>Embryophyta</taxon>
        <taxon>Tracheophyta</taxon>
        <taxon>Spermatophyta</taxon>
        <taxon>Magnoliopsida</taxon>
        <taxon>eudicotyledons</taxon>
        <taxon>Gunneridae</taxon>
        <taxon>Pentapetalae</taxon>
        <taxon>rosids</taxon>
        <taxon>malvids</taxon>
        <taxon>Brassicales</taxon>
        <taxon>Brassicaceae</taxon>
        <taxon>Brassiceae</taxon>
        <taxon>Eruca</taxon>
    </lineage>
</organism>
<evidence type="ECO:0000256" key="1">
    <source>
        <dbReference type="SAM" id="Phobius"/>
    </source>
</evidence>
<keyword evidence="1" id="KW-0812">Transmembrane</keyword>
<reference evidence="2 3" key="1">
    <citation type="submission" date="2022-03" db="EMBL/GenBank/DDBJ databases">
        <authorList>
            <person name="Macdonald S."/>
            <person name="Ahmed S."/>
            <person name="Newling K."/>
        </authorList>
    </citation>
    <scope>NUCLEOTIDE SEQUENCE [LARGE SCALE GENOMIC DNA]</scope>
</reference>
<evidence type="ECO:0000313" key="3">
    <source>
        <dbReference type="Proteomes" id="UP001642260"/>
    </source>
</evidence>
<proteinExistence type="predicted"/>
<sequence length="71" mass="8164">MEKVESKMVRVELEMYEKLKETINLEMERVAQKKKQKLKIATMAMVIAGAIVGIWNSLTVLASSSYWLFVV</sequence>
<keyword evidence="1" id="KW-1133">Transmembrane helix</keyword>
<name>A0ABC8LP78_ERUVS</name>
<keyword evidence="3" id="KW-1185">Reference proteome</keyword>
<feature type="transmembrane region" description="Helical" evidence="1">
    <location>
        <begin position="43"/>
        <end position="69"/>
    </location>
</feature>
<dbReference type="EMBL" id="CAKOAT010661820">
    <property type="protein sequence ID" value="CAH8385299.1"/>
    <property type="molecule type" value="Genomic_DNA"/>
</dbReference>
<comment type="caution">
    <text evidence="2">The sequence shown here is derived from an EMBL/GenBank/DDBJ whole genome shotgun (WGS) entry which is preliminary data.</text>
</comment>
<accession>A0ABC8LP78</accession>
<protein>
    <submittedName>
        <fullName evidence="2">Uncharacterized protein</fullName>
    </submittedName>
</protein>
<dbReference type="Proteomes" id="UP001642260">
    <property type="component" value="Unassembled WGS sequence"/>
</dbReference>